<keyword evidence="3" id="KW-1185">Reference proteome</keyword>
<feature type="compositionally biased region" description="Basic and acidic residues" evidence="1">
    <location>
        <begin position="125"/>
        <end position="138"/>
    </location>
</feature>
<accession>A0A9P6KPY3</accession>
<reference evidence="2" key="1">
    <citation type="journal article" date="2020" name="Mol. Plant Microbe Interact.">
        <title>Genome Sequence of the Biocontrol Agent Coniothyrium minitans strain Conio (IMI 134523).</title>
        <authorList>
            <person name="Patel D."/>
            <person name="Shittu T.A."/>
            <person name="Baroncelli R."/>
            <person name="Muthumeenakshi S."/>
            <person name="Osborne T.H."/>
            <person name="Janganan T.K."/>
            <person name="Sreenivasaprasad S."/>
        </authorList>
    </citation>
    <scope>NUCLEOTIDE SEQUENCE</scope>
    <source>
        <strain evidence="2">Conio</strain>
    </source>
</reference>
<evidence type="ECO:0000313" key="2">
    <source>
        <dbReference type="EMBL" id="KAF9734557.1"/>
    </source>
</evidence>
<organism evidence="2 3">
    <name type="scientific">Paraphaeosphaeria minitans</name>
    <dbReference type="NCBI Taxonomy" id="565426"/>
    <lineage>
        <taxon>Eukaryota</taxon>
        <taxon>Fungi</taxon>
        <taxon>Dikarya</taxon>
        <taxon>Ascomycota</taxon>
        <taxon>Pezizomycotina</taxon>
        <taxon>Dothideomycetes</taxon>
        <taxon>Pleosporomycetidae</taxon>
        <taxon>Pleosporales</taxon>
        <taxon>Massarineae</taxon>
        <taxon>Didymosphaeriaceae</taxon>
        <taxon>Paraphaeosphaeria</taxon>
    </lineage>
</organism>
<dbReference type="AlphaFoldDB" id="A0A9P6KPY3"/>
<sequence length="138" mass="14902">MGNQALPPTVLTPHSRRFAYGRRRGGVRGSVNARTLLAIATSSGYLDSLPTGVMPTCKPGASCSLQAEHGSSASSSPWEMPLLLEVAIRGGFGDGVRLHKRRPQLRQLVAPIQASKNEKKNHRQKDKDRPTGGTEPHK</sequence>
<feature type="region of interest" description="Disordered" evidence="1">
    <location>
        <begin position="102"/>
        <end position="138"/>
    </location>
</feature>
<evidence type="ECO:0000256" key="1">
    <source>
        <dbReference type="SAM" id="MobiDB-lite"/>
    </source>
</evidence>
<comment type="caution">
    <text evidence="2">The sequence shown here is derived from an EMBL/GenBank/DDBJ whole genome shotgun (WGS) entry which is preliminary data.</text>
</comment>
<dbReference type="EMBL" id="WJXW01000007">
    <property type="protein sequence ID" value="KAF9734557.1"/>
    <property type="molecule type" value="Genomic_DNA"/>
</dbReference>
<gene>
    <name evidence="2" type="ORF">PMIN01_07460</name>
</gene>
<dbReference type="Proteomes" id="UP000756921">
    <property type="component" value="Unassembled WGS sequence"/>
</dbReference>
<dbReference type="OrthoDB" id="10648402at2759"/>
<proteinExistence type="predicted"/>
<protein>
    <submittedName>
        <fullName evidence="2">Uncharacterized protein</fullName>
    </submittedName>
</protein>
<evidence type="ECO:0000313" key="3">
    <source>
        <dbReference type="Proteomes" id="UP000756921"/>
    </source>
</evidence>
<name>A0A9P6KPY3_9PLEO</name>